<dbReference type="AlphaFoldDB" id="A0A0C2FUG7"/>
<evidence type="ECO:0000256" key="1">
    <source>
        <dbReference type="SAM" id="MobiDB-lite"/>
    </source>
</evidence>
<reference evidence="2 3" key="1">
    <citation type="submission" date="2013-12" db="EMBL/GenBank/DDBJ databases">
        <title>Draft genome of the parsitic nematode Ancylostoma duodenale.</title>
        <authorList>
            <person name="Mitreva M."/>
        </authorList>
    </citation>
    <scope>NUCLEOTIDE SEQUENCE [LARGE SCALE GENOMIC DNA]</scope>
    <source>
        <strain evidence="2 3">Zhejiang</strain>
    </source>
</reference>
<dbReference type="PANTHER" id="PTHR31524">
    <property type="match status" value="1"/>
</dbReference>
<sequence length="384" mass="42615">MVRPQNQARDNQGANLRNPAAYSRNYQSTAPHRVYALDTTDAPANMAPSIEQQKDAQIAALIQRNRELADIVSGTHNLNLDDNEGRRSPTVRPSNTSTYSLPCAVVLALLVQTASAALPPAYICSRNSPASYWRIPSEINCTRLLPNYTSEAHALKIHVYRPNTIRYKSTADVCRIISQTKTYSVNFFGARNQKTTSQEHTVSPTECRHMIKHRNCAYGDLLPADYTTTVTNCVIFQATVYAYHGSTAIESSIGPVDGCHYKDGACTTKTGAAIIWDPDTQESCRFVSVAPMQGTLVGRVWLSESKEFALSFSLSDPHIFDCGKSLILTDQGYAIEPHCEKGSLAQSQQEVGYDFGRRGIHGPGGHDRDHVVTFWRRLLHAHWR</sequence>
<dbReference type="PANTHER" id="PTHR31524:SF2">
    <property type="entry name" value="PROTEIN CBG10426"/>
    <property type="match status" value="1"/>
</dbReference>
<gene>
    <name evidence="2" type="ORF">ANCDUO_19593</name>
</gene>
<feature type="region of interest" description="Disordered" evidence="1">
    <location>
        <begin position="1"/>
        <end position="22"/>
    </location>
</feature>
<keyword evidence="3" id="KW-1185">Reference proteome</keyword>
<organism evidence="2 3">
    <name type="scientific">Ancylostoma duodenale</name>
    <dbReference type="NCBI Taxonomy" id="51022"/>
    <lineage>
        <taxon>Eukaryota</taxon>
        <taxon>Metazoa</taxon>
        <taxon>Ecdysozoa</taxon>
        <taxon>Nematoda</taxon>
        <taxon>Chromadorea</taxon>
        <taxon>Rhabditida</taxon>
        <taxon>Rhabditina</taxon>
        <taxon>Rhabditomorpha</taxon>
        <taxon>Strongyloidea</taxon>
        <taxon>Ancylostomatidae</taxon>
        <taxon>Ancylostomatinae</taxon>
        <taxon>Ancylostoma</taxon>
    </lineage>
</organism>
<evidence type="ECO:0000313" key="2">
    <source>
        <dbReference type="EMBL" id="KIH50329.1"/>
    </source>
</evidence>
<dbReference type="Proteomes" id="UP000054047">
    <property type="component" value="Unassembled WGS sequence"/>
</dbReference>
<name>A0A0C2FUG7_9BILA</name>
<feature type="compositionally biased region" description="Polar residues" evidence="1">
    <location>
        <begin position="1"/>
        <end position="15"/>
    </location>
</feature>
<dbReference type="OrthoDB" id="5869299at2759"/>
<dbReference type="EMBL" id="KN750047">
    <property type="protein sequence ID" value="KIH50329.1"/>
    <property type="molecule type" value="Genomic_DNA"/>
</dbReference>
<protein>
    <submittedName>
        <fullName evidence="2">Uncharacterized protein</fullName>
    </submittedName>
</protein>
<evidence type="ECO:0000313" key="3">
    <source>
        <dbReference type="Proteomes" id="UP000054047"/>
    </source>
</evidence>
<proteinExistence type="predicted"/>
<accession>A0A0C2FUG7</accession>